<reference evidence="1" key="1">
    <citation type="journal article" date="2021" name="PeerJ">
        <title>Extensive microbial diversity within the chicken gut microbiome revealed by metagenomics and culture.</title>
        <authorList>
            <person name="Gilroy R."/>
            <person name="Ravi A."/>
            <person name="Getino M."/>
            <person name="Pursley I."/>
            <person name="Horton D.L."/>
            <person name="Alikhan N.F."/>
            <person name="Baker D."/>
            <person name="Gharbi K."/>
            <person name="Hall N."/>
            <person name="Watson M."/>
            <person name="Adriaenssens E.M."/>
            <person name="Foster-Nyarko E."/>
            <person name="Jarju S."/>
            <person name="Secka A."/>
            <person name="Antonio M."/>
            <person name="Oren A."/>
            <person name="Chaudhuri R.R."/>
            <person name="La Ragione R."/>
            <person name="Hildebrand F."/>
            <person name="Pallen M.J."/>
        </authorList>
    </citation>
    <scope>NUCLEOTIDE SEQUENCE</scope>
    <source>
        <strain evidence="1">ChiHecec2B26-7398</strain>
    </source>
</reference>
<name>A0A9D1Y171_9FIRM</name>
<accession>A0A9D1Y171</accession>
<dbReference type="EMBL" id="DXEI01000090">
    <property type="protein sequence ID" value="HIX94999.1"/>
    <property type="molecule type" value="Genomic_DNA"/>
</dbReference>
<dbReference type="Proteomes" id="UP000886751">
    <property type="component" value="Unassembled WGS sequence"/>
</dbReference>
<comment type="caution">
    <text evidence="1">The sequence shown here is derived from an EMBL/GenBank/DDBJ whole genome shotgun (WGS) entry which is preliminary data.</text>
</comment>
<evidence type="ECO:0000313" key="1">
    <source>
        <dbReference type="EMBL" id="HIX94999.1"/>
    </source>
</evidence>
<dbReference type="AlphaFoldDB" id="A0A9D1Y171"/>
<reference evidence="1" key="2">
    <citation type="submission" date="2021-04" db="EMBL/GenBank/DDBJ databases">
        <authorList>
            <person name="Gilroy R."/>
        </authorList>
    </citation>
    <scope>NUCLEOTIDE SEQUENCE</scope>
    <source>
        <strain evidence="1">ChiHecec2B26-7398</strain>
    </source>
</reference>
<gene>
    <name evidence="1" type="ORF">H9846_06040</name>
</gene>
<evidence type="ECO:0000313" key="2">
    <source>
        <dbReference type="Proteomes" id="UP000886751"/>
    </source>
</evidence>
<protein>
    <submittedName>
        <fullName evidence="1">Uncharacterized protein</fullName>
    </submittedName>
</protein>
<proteinExistence type="predicted"/>
<sequence>MYFAYGETETEYLKRKDKALGAVIDAVGHVWREVDGDLFAAVVHQIIGQQISNKALATIWQRVQAGLGVVPSLTDPAPAGGKAGRPRP</sequence>
<organism evidence="1 2">
    <name type="scientific">Candidatus Gemmiger excrementipullorum</name>
    <dbReference type="NCBI Taxonomy" id="2838610"/>
    <lineage>
        <taxon>Bacteria</taxon>
        <taxon>Bacillati</taxon>
        <taxon>Bacillota</taxon>
        <taxon>Clostridia</taxon>
        <taxon>Eubacteriales</taxon>
        <taxon>Gemmiger</taxon>
    </lineage>
</organism>